<sequence length="113" mass="12081">MSIQLAPSALERVQSYLAAEPAKAGLRFGVRKTGCSGWGYVIEMADAVNDADAVFEQAGVKILVDPASLPLVDGTEIDFIKQGLNEQFVFRNPQVKGECGCGESFTTDPDKAL</sequence>
<evidence type="ECO:0000259" key="2">
    <source>
        <dbReference type="Pfam" id="PF01521"/>
    </source>
</evidence>
<dbReference type="InterPro" id="IPR000361">
    <property type="entry name" value="ATAP_core_dom"/>
</dbReference>
<dbReference type="InterPro" id="IPR016092">
    <property type="entry name" value="ATAP"/>
</dbReference>
<dbReference type="InterPro" id="IPR050322">
    <property type="entry name" value="Fe-S_cluster_asmbl/transfer"/>
</dbReference>
<dbReference type="PANTHER" id="PTHR10072">
    <property type="entry name" value="IRON-SULFUR CLUSTER ASSEMBLY PROTEIN"/>
    <property type="match status" value="1"/>
</dbReference>
<dbReference type="Proteomes" id="UP000824755">
    <property type="component" value="Chromosome"/>
</dbReference>
<dbReference type="PROSITE" id="PS01152">
    <property type="entry name" value="HESB"/>
    <property type="match status" value="1"/>
</dbReference>
<dbReference type="EMBL" id="CP080544">
    <property type="protein sequence ID" value="QYR53944.1"/>
    <property type="molecule type" value="Genomic_DNA"/>
</dbReference>
<dbReference type="RefSeq" id="WP_220380749.1">
    <property type="nucleotide sequence ID" value="NZ_CP080544.1"/>
</dbReference>
<dbReference type="Gene3D" id="2.60.300.12">
    <property type="entry name" value="HesB-like domain"/>
    <property type="match status" value="1"/>
</dbReference>
<evidence type="ECO:0000313" key="4">
    <source>
        <dbReference type="Proteomes" id="UP000824755"/>
    </source>
</evidence>
<protein>
    <submittedName>
        <fullName evidence="3">Iron-sulfur cluster assembly accessory protein</fullName>
    </submittedName>
</protein>
<dbReference type="InterPro" id="IPR035903">
    <property type="entry name" value="HesB-like_dom_sf"/>
</dbReference>
<reference evidence="3 4" key="1">
    <citation type="submission" date="2021-08" db="EMBL/GenBank/DDBJ databases">
        <title>Lysobacter sp. strain CJ11 Genome sequencing and assembly.</title>
        <authorList>
            <person name="Kim I."/>
        </authorList>
    </citation>
    <scope>NUCLEOTIDE SEQUENCE [LARGE SCALE GENOMIC DNA]</scope>
    <source>
        <strain evidence="3 4">CJ11</strain>
    </source>
</reference>
<organism evidence="3 4">
    <name type="scientific">Lysobacter soyae</name>
    <dbReference type="NCBI Taxonomy" id="2764185"/>
    <lineage>
        <taxon>Bacteria</taxon>
        <taxon>Pseudomonadati</taxon>
        <taxon>Pseudomonadota</taxon>
        <taxon>Gammaproteobacteria</taxon>
        <taxon>Lysobacterales</taxon>
        <taxon>Lysobacteraceae</taxon>
        <taxon>Lysobacter</taxon>
    </lineage>
</organism>
<keyword evidence="4" id="KW-1185">Reference proteome</keyword>
<gene>
    <name evidence="3" type="ORF">H8L67_05145</name>
</gene>
<dbReference type="PANTHER" id="PTHR10072:SF41">
    <property type="entry name" value="IRON-SULFUR CLUSTER ASSEMBLY 1 HOMOLOG, MITOCHONDRIAL"/>
    <property type="match status" value="1"/>
</dbReference>
<comment type="similarity">
    <text evidence="1">Belongs to the HesB/IscA family.</text>
</comment>
<name>A0ABX8WSX6_9GAMM</name>
<proteinExistence type="inferred from homology"/>
<dbReference type="SUPFAM" id="SSF89360">
    <property type="entry name" value="HesB-like domain"/>
    <property type="match status" value="1"/>
</dbReference>
<accession>A0ABX8WSX6</accession>
<evidence type="ECO:0000313" key="3">
    <source>
        <dbReference type="EMBL" id="QYR53944.1"/>
    </source>
</evidence>
<evidence type="ECO:0000256" key="1">
    <source>
        <dbReference type="ARBA" id="ARBA00006718"/>
    </source>
</evidence>
<dbReference type="Pfam" id="PF01521">
    <property type="entry name" value="Fe-S_biosyn"/>
    <property type="match status" value="1"/>
</dbReference>
<feature type="domain" description="Core" evidence="2">
    <location>
        <begin position="1"/>
        <end position="103"/>
    </location>
</feature>
<dbReference type="NCBIfam" id="TIGR00049">
    <property type="entry name" value="iron-sulfur cluster assembly accessory protein"/>
    <property type="match status" value="1"/>
</dbReference>
<dbReference type="InterPro" id="IPR017870">
    <property type="entry name" value="FeS_cluster_insertion_CS"/>
</dbReference>